<dbReference type="GO" id="GO:0005104">
    <property type="term" value="F:fibroblast growth factor receptor binding"/>
    <property type="evidence" value="ECO:0007669"/>
    <property type="project" value="TreeGrafter"/>
</dbReference>
<dbReference type="GO" id="GO:0005737">
    <property type="term" value="C:cytoplasm"/>
    <property type="evidence" value="ECO:0007669"/>
    <property type="project" value="TreeGrafter"/>
</dbReference>
<evidence type="ECO:0000256" key="1">
    <source>
        <dbReference type="SAM" id="MobiDB-lite"/>
    </source>
</evidence>
<dbReference type="PANTHER" id="PTHR21258">
    <property type="entry name" value="DOCKING PROTEIN RELATED"/>
    <property type="match status" value="1"/>
</dbReference>
<feature type="compositionally biased region" description="Low complexity" evidence="1">
    <location>
        <begin position="133"/>
        <end position="163"/>
    </location>
</feature>
<dbReference type="InterPro" id="IPR002404">
    <property type="entry name" value="IRS_PTB"/>
</dbReference>
<feature type="compositionally biased region" description="Low complexity" evidence="1">
    <location>
        <begin position="488"/>
        <end position="503"/>
    </location>
</feature>
<feature type="compositionally biased region" description="Polar residues" evidence="1">
    <location>
        <begin position="243"/>
        <end position="264"/>
    </location>
</feature>
<dbReference type="GO" id="GO:0008543">
    <property type="term" value="P:fibroblast growth factor receptor signaling pathway"/>
    <property type="evidence" value="ECO:0007669"/>
    <property type="project" value="TreeGrafter"/>
</dbReference>
<feature type="domain" description="IRS-type PTB" evidence="2">
    <location>
        <begin position="7"/>
        <end position="110"/>
    </location>
</feature>
<dbReference type="InterPro" id="IPR011993">
    <property type="entry name" value="PH-like_dom_sf"/>
</dbReference>
<organism evidence="3">
    <name type="scientific">Phallusia mammillata</name>
    <dbReference type="NCBI Taxonomy" id="59560"/>
    <lineage>
        <taxon>Eukaryota</taxon>
        <taxon>Metazoa</taxon>
        <taxon>Chordata</taxon>
        <taxon>Tunicata</taxon>
        <taxon>Ascidiacea</taxon>
        <taxon>Phlebobranchia</taxon>
        <taxon>Ascidiidae</taxon>
        <taxon>Phallusia</taxon>
    </lineage>
</organism>
<gene>
    <name evidence="3" type="primary">Frs3</name>
</gene>
<dbReference type="PROSITE" id="PS51064">
    <property type="entry name" value="IRS_PTB"/>
    <property type="match status" value="1"/>
</dbReference>
<feature type="region of interest" description="Disordered" evidence="1">
    <location>
        <begin position="482"/>
        <end position="509"/>
    </location>
</feature>
<feature type="compositionally biased region" description="Polar residues" evidence="1">
    <location>
        <begin position="164"/>
        <end position="178"/>
    </location>
</feature>
<feature type="compositionally biased region" description="Pro residues" evidence="1">
    <location>
        <begin position="365"/>
        <end position="374"/>
    </location>
</feature>
<sequence length="548" mass="60649">MGCSHSIANDHPTKFKAKNLNEKDKSVNSVFIEVQNKKIVVHSRNNKEMASWPISCLRRYGCTQDLLFIEAGSGCDTGQGMYLFKCTRTDQVFELLKQKWNDIQQEHERNMSSGAQLMQFTTIPPQTVITPHNNKYYNTNNTNNSDRHMSSNGSNGSNYANGSVQGFASLSSPHQTPGPNTPLPRGSTSSQRATALESLPEDAALRLDGPAQPFPLQPAPTCRQEMVKRRRINSDMVASYNRNTDRVTIQNTQRHNSESANYENNDVIDAHSNSYPRRHHVTYNSRTQQAQISADQSTSTTPESGETKRGDSTTLSPDVIDSVSRDVSTMSLRSDCEPLLTPGSNGTSGIGSLNGNGCTLSSTQNPPPVPPHPPVTSLVGDPWKKQSNFPHNRFIHHHHHHPHHRMSPNYPQSACEYVNTVNASMDVSGTPLPATAKAMGTHFSFDFDHLLPRSRHQHDRYKLNYVPVEAFSSLENDFNCGASSASSGIPGTPRTPKTPKTPIQSHPSTDYALIDHAKTRALSNIHKARQRERKSRHESTEAGLMNGV</sequence>
<dbReference type="SMART" id="SM01244">
    <property type="entry name" value="IRS"/>
    <property type="match status" value="1"/>
</dbReference>
<feature type="region of interest" description="Disordered" evidence="1">
    <location>
        <begin position="284"/>
        <end position="323"/>
    </location>
</feature>
<feature type="compositionally biased region" description="Polar residues" evidence="1">
    <location>
        <begin position="355"/>
        <end position="364"/>
    </location>
</feature>
<feature type="region of interest" description="Disordered" evidence="1">
    <location>
        <begin position="243"/>
        <end position="272"/>
    </location>
</feature>
<dbReference type="AlphaFoldDB" id="A0A6F9DDR5"/>
<protein>
    <submittedName>
        <fullName evidence="3">Fibroblast growth factor receptor substrate 3</fullName>
    </submittedName>
</protein>
<dbReference type="SUPFAM" id="SSF50729">
    <property type="entry name" value="PH domain-like"/>
    <property type="match status" value="1"/>
</dbReference>
<feature type="region of interest" description="Disordered" evidence="1">
    <location>
        <begin position="128"/>
        <end position="195"/>
    </location>
</feature>
<evidence type="ECO:0000259" key="2">
    <source>
        <dbReference type="PROSITE" id="PS51064"/>
    </source>
</evidence>
<feature type="compositionally biased region" description="Polar residues" evidence="1">
    <location>
        <begin position="284"/>
        <end position="304"/>
    </location>
</feature>
<dbReference type="InterPro" id="IPR050996">
    <property type="entry name" value="Docking_Protein_DOK"/>
</dbReference>
<proteinExistence type="evidence at transcript level"/>
<feature type="region of interest" description="Disordered" evidence="1">
    <location>
        <begin position="526"/>
        <end position="548"/>
    </location>
</feature>
<dbReference type="Gene3D" id="2.30.29.30">
    <property type="entry name" value="Pleckstrin-homology domain (PH domain)/Phosphotyrosine-binding domain (PTB)"/>
    <property type="match status" value="1"/>
</dbReference>
<feature type="compositionally biased region" description="Basic residues" evidence="1">
    <location>
        <begin position="393"/>
        <end position="406"/>
    </location>
</feature>
<dbReference type="PANTHER" id="PTHR21258:SF55">
    <property type="entry name" value="FI23523P1"/>
    <property type="match status" value="1"/>
</dbReference>
<dbReference type="SMART" id="SM00310">
    <property type="entry name" value="PTBI"/>
    <property type="match status" value="1"/>
</dbReference>
<reference evidence="3" key="1">
    <citation type="submission" date="2020-04" db="EMBL/GenBank/DDBJ databases">
        <authorList>
            <person name="Neveu A P."/>
        </authorList>
    </citation>
    <scope>NUCLEOTIDE SEQUENCE</scope>
    <source>
        <tissue evidence="3">Whole embryo</tissue>
    </source>
</reference>
<dbReference type="EMBL" id="LR785274">
    <property type="protein sequence ID" value="CAB3247209.1"/>
    <property type="molecule type" value="mRNA"/>
</dbReference>
<evidence type="ECO:0000313" key="3">
    <source>
        <dbReference type="EMBL" id="CAB3247209.1"/>
    </source>
</evidence>
<feature type="region of interest" description="Disordered" evidence="1">
    <location>
        <begin position="335"/>
        <end position="408"/>
    </location>
</feature>
<dbReference type="GO" id="GO:0005068">
    <property type="term" value="F:transmembrane receptor protein tyrosine kinase adaptor activity"/>
    <property type="evidence" value="ECO:0007669"/>
    <property type="project" value="TreeGrafter"/>
</dbReference>
<name>A0A6F9DDR5_9ASCI</name>
<dbReference type="Pfam" id="PF02174">
    <property type="entry name" value="IRS"/>
    <property type="match status" value="1"/>
</dbReference>
<accession>A0A6F9DDR5</accession>
<keyword evidence="3" id="KW-0675">Receptor</keyword>